<proteinExistence type="predicted"/>
<dbReference type="Proteomes" id="UP000237662">
    <property type="component" value="Unassembled WGS sequence"/>
</dbReference>
<accession>A0A2S6I2X8</accession>
<gene>
    <name evidence="2" type="ORF">CLV84_2443</name>
</gene>
<reference evidence="2 3" key="1">
    <citation type="submission" date="2018-02" db="EMBL/GenBank/DDBJ databases">
        <title>Genomic Encyclopedia of Archaeal and Bacterial Type Strains, Phase II (KMG-II): from individual species to whole genera.</title>
        <authorList>
            <person name="Goeker M."/>
        </authorList>
    </citation>
    <scope>NUCLEOTIDE SEQUENCE [LARGE SCALE GENOMIC DNA]</scope>
    <source>
        <strain evidence="2 3">DSM 29526</strain>
    </source>
</reference>
<protein>
    <submittedName>
        <fullName evidence="2">Uncharacterized protein</fullName>
    </submittedName>
</protein>
<dbReference type="EMBL" id="PTJC01000006">
    <property type="protein sequence ID" value="PPK85542.1"/>
    <property type="molecule type" value="Genomic_DNA"/>
</dbReference>
<evidence type="ECO:0000256" key="1">
    <source>
        <dbReference type="SAM" id="MobiDB-lite"/>
    </source>
</evidence>
<dbReference type="AlphaFoldDB" id="A0A2S6I2X8"/>
<organism evidence="2 3">
    <name type="scientific">Neolewinella xylanilytica</name>
    <dbReference type="NCBI Taxonomy" id="1514080"/>
    <lineage>
        <taxon>Bacteria</taxon>
        <taxon>Pseudomonadati</taxon>
        <taxon>Bacteroidota</taxon>
        <taxon>Saprospiria</taxon>
        <taxon>Saprospirales</taxon>
        <taxon>Lewinellaceae</taxon>
        <taxon>Neolewinella</taxon>
    </lineage>
</organism>
<name>A0A2S6I2X8_9BACT</name>
<evidence type="ECO:0000313" key="3">
    <source>
        <dbReference type="Proteomes" id="UP000237662"/>
    </source>
</evidence>
<evidence type="ECO:0000313" key="2">
    <source>
        <dbReference type="EMBL" id="PPK85542.1"/>
    </source>
</evidence>
<comment type="caution">
    <text evidence="2">The sequence shown here is derived from an EMBL/GenBank/DDBJ whole genome shotgun (WGS) entry which is preliminary data.</text>
</comment>
<sequence>MPSSYAKKSEGIAGYPGAAGKMKTYGRRDGETTPLKGAADRIARHSLKTHFMKQ</sequence>
<keyword evidence="3" id="KW-1185">Reference proteome</keyword>
<feature type="region of interest" description="Disordered" evidence="1">
    <location>
        <begin position="1"/>
        <end position="34"/>
    </location>
</feature>